<gene>
    <name evidence="1" type="ORF">GRJ2_002747700</name>
</gene>
<keyword evidence="2" id="KW-1185">Reference proteome</keyword>
<comment type="caution">
    <text evidence="1">The sequence shown here is derived from an EMBL/GenBank/DDBJ whole genome shotgun (WGS) entry which is preliminary data.</text>
</comment>
<dbReference type="EMBL" id="BAAFJT010000040">
    <property type="protein sequence ID" value="GAB0202821.1"/>
    <property type="molecule type" value="Genomic_DNA"/>
</dbReference>
<evidence type="ECO:0000313" key="1">
    <source>
        <dbReference type="EMBL" id="GAB0202821.1"/>
    </source>
</evidence>
<dbReference type="AlphaFoldDB" id="A0ABC9XZH6"/>
<evidence type="ECO:0000313" key="2">
    <source>
        <dbReference type="Proteomes" id="UP001623348"/>
    </source>
</evidence>
<reference evidence="1 2" key="1">
    <citation type="submission" date="2024-06" db="EMBL/GenBank/DDBJ databases">
        <title>The draft genome of Grus japonensis, version 3.</title>
        <authorList>
            <person name="Nabeshima K."/>
            <person name="Suzuki S."/>
            <person name="Onuma M."/>
        </authorList>
    </citation>
    <scope>NUCLEOTIDE SEQUENCE [LARGE SCALE GENOMIC DNA]</scope>
    <source>
        <strain evidence="1 2">451A</strain>
    </source>
</reference>
<organism evidence="1 2">
    <name type="scientific">Grus japonensis</name>
    <name type="common">Japanese crane</name>
    <name type="synonym">Red-crowned crane</name>
    <dbReference type="NCBI Taxonomy" id="30415"/>
    <lineage>
        <taxon>Eukaryota</taxon>
        <taxon>Metazoa</taxon>
        <taxon>Chordata</taxon>
        <taxon>Craniata</taxon>
        <taxon>Vertebrata</taxon>
        <taxon>Euteleostomi</taxon>
        <taxon>Archelosauria</taxon>
        <taxon>Archosauria</taxon>
        <taxon>Dinosauria</taxon>
        <taxon>Saurischia</taxon>
        <taxon>Theropoda</taxon>
        <taxon>Coelurosauria</taxon>
        <taxon>Aves</taxon>
        <taxon>Neognathae</taxon>
        <taxon>Neoaves</taxon>
        <taxon>Gruiformes</taxon>
        <taxon>Gruidae</taxon>
        <taxon>Grus</taxon>
    </lineage>
</organism>
<dbReference type="PANTHER" id="PTHR33332">
    <property type="entry name" value="REVERSE TRANSCRIPTASE DOMAIN-CONTAINING PROTEIN"/>
    <property type="match status" value="1"/>
</dbReference>
<proteinExistence type="predicted"/>
<sequence>MDTKVSAQGGAGGAPGTKAEIPLQPLEKTIVRQAVPLQPMEDDGGEDIHLQPMEDPTPEQPLFNLVEYGLRYFVLANINELVIKLYFLDEQFEDTEHELNRRQPYFYEGIANQLVYSHIPLIHKFFHIQQGVVQYLRWRSVMSGFPLGSILGPVLFNIFINDTHSGIECTLSKFADDTKLCGAVDMPEGQDAIQRDLDKLKK</sequence>
<dbReference type="Proteomes" id="UP001623348">
    <property type="component" value="Unassembled WGS sequence"/>
</dbReference>
<protein>
    <submittedName>
        <fullName evidence="1">Ras GTPase-activating protein 1-like</fullName>
    </submittedName>
</protein>
<name>A0ABC9XZH6_GRUJA</name>
<accession>A0ABC9XZH6</accession>